<gene>
    <name evidence="1" type="ORF">ACFQRB_04595</name>
</gene>
<evidence type="ECO:0000313" key="1">
    <source>
        <dbReference type="EMBL" id="MFC7136030.1"/>
    </source>
</evidence>
<proteinExistence type="predicted"/>
<dbReference type="InterPro" id="IPR042088">
    <property type="entry name" value="OligoPept_F_C"/>
</dbReference>
<dbReference type="EMBL" id="JBHSZG010000001">
    <property type="protein sequence ID" value="MFC7136030.1"/>
    <property type="molecule type" value="Genomic_DNA"/>
</dbReference>
<name>A0ABD5XSJ3_9EURY</name>
<protein>
    <recommendedName>
        <fullName evidence="3">Heme oxygenase</fullName>
    </recommendedName>
</protein>
<comment type="caution">
    <text evidence="1">The sequence shown here is derived from an EMBL/GenBank/DDBJ whole genome shotgun (WGS) entry which is preliminary data.</text>
</comment>
<sequence>MHRLLASDDQRAVDQGIPDHVAEVPSFVHEVLLADHLADVWDGDRGRHAEAVFLDKLPLYRAARGGRFVRGLHETVAAGGDPGPDAIDDRHRDLLGEFRAPVALGDRAGAGWLEIDLSRDPYHAYLYAVGSVGALSLARALREGALDAAEYRSMLARGRSVRPNEAFAPALDFADEATTERGVRAYADRVDRLLGAIDASA</sequence>
<dbReference type="Gene3D" id="1.10.1370.20">
    <property type="entry name" value="Oligoendopeptidase f, C-terminal domain"/>
    <property type="match status" value="1"/>
</dbReference>
<reference evidence="1 2" key="1">
    <citation type="journal article" date="2019" name="Int. J. Syst. Evol. Microbiol.">
        <title>The Global Catalogue of Microorganisms (GCM) 10K type strain sequencing project: providing services to taxonomists for standard genome sequencing and annotation.</title>
        <authorList>
            <consortium name="The Broad Institute Genomics Platform"/>
            <consortium name="The Broad Institute Genome Sequencing Center for Infectious Disease"/>
            <person name="Wu L."/>
            <person name="Ma J."/>
        </authorList>
    </citation>
    <scope>NUCLEOTIDE SEQUENCE [LARGE SCALE GENOMIC DNA]</scope>
    <source>
        <strain evidence="1 2">DT92</strain>
    </source>
</reference>
<keyword evidence="2" id="KW-1185">Reference proteome</keyword>
<evidence type="ECO:0000313" key="2">
    <source>
        <dbReference type="Proteomes" id="UP001596368"/>
    </source>
</evidence>
<dbReference type="SUPFAM" id="SSF55486">
    <property type="entry name" value="Metalloproteases ('zincins'), catalytic domain"/>
    <property type="match status" value="1"/>
</dbReference>
<evidence type="ECO:0008006" key="3">
    <source>
        <dbReference type="Google" id="ProtNLM"/>
    </source>
</evidence>
<accession>A0ABD5XSJ3</accession>
<organism evidence="1 2">
    <name type="scientific">Halobaculum litoreum</name>
    <dbReference type="NCBI Taxonomy" id="3031998"/>
    <lineage>
        <taxon>Archaea</taxon>
        <taxon>Methanobacteriati</taxon>
        <taxon>Methanobacteriota</taxon>
        <taxon>Stenosarchaea group</taxon>
        <taxon>Halobacteria</taxon>
        <taxon>Halobacteriales</taxon>
        <taxon>Haloferacaceae</taxon>
        <taxon>Halobaculum</taxon>
    </lineage>
</organism>
<dbReference type="Proteomes" id="UP001596368">
    <property type="component" value="Unassembled WGS sequence"/>
</dbReference>
<dbReference type="AlphaFoldDB" id="A0ABD5XSJ3"/>